<evidence type="ECO:0000313" key="2">
    <source>
        <dbReference type="Proteomes" id="UP000050509"/>
    </source>
</evidence>
<sequence>MTTETAEPVTPLRITIEGDLPMSTIRVMQGLLHTYPCEVSIVEMVLGEPVADGQQRALAGLVAADEPITSIELAARVGIPRGSVRSYCARLVKAGLATRLYGKARNSESRFVATDAGRQLVAAHRPV</sequence>
<evidence type="ECO:0000313" key="1">
    <source>
        <dbReference type="EMBL" id="KPV50827.1"/>
    </source>
</evidence>
<protein>
    <submittedName>
        <fullName evidence="1">Uncharacterized protein</fullName>
    </submittedName>
</protein>
<gene>
    <name evidence="1" type="ORF">SE17_24650</name>
</gene>
<organism evidence="1 2">
    <name type="scientific">Kouleothrix aurantiaca</name>
    <dbReference type="NCBI Taxonomy" id="186479"/>
    <lineage>
        <taxon>Bacteria</taxon>
        <taxon>Bacillati</taxon>
        <taxon>Chloroflexota</taxon>
        <taxon>Chloroflexia</taxon>
        <taxon>Chloroflexales</taxon>
        <taxon>Roseiflexineae</taxon>
        <taxon>Roseiflexaceae</taxon>
        <taxon>Kouleothrix</taxon>
    </lineage>
</organism>
<reference evidence="1 2" key="1">
    <citation type="submission" date="2015-09" db="EMBL/GenBank/DDBJ databases">
        <title>Draft genome sequence of Kouleothrix aurantiaca JCM 19913.</title>
        <authorList>
            <person name="Hemp J."/>
        </authorList>
    </citation>
    <scope>NUCLEOTIDE SEQUENCE [LARGE SCALE GENOMIC DNA]</scope>
    <source>
        <strain evidence="1 2">COM-B</strain>
    </source>
</reference>
<accession>A0A0P9DLG6</accession>
<dbReference type="Pfam" id="PF13412">
    <property type="entry name" value="HTH_24"/>
    <property type="match status" value="1"/>
</dbReference>
<name>A0A0P9DLG6_9CHLR</name>
<dbReference type="SUPFAM" id="SSF46785">
    <property type="entry name" value="Winged helix' DNA-binding domain"/>
    <property type="match status" value="1"/>
</dbReference>
<proteinExistence type="predicted"/>
<dbReference type="Gene3D" id="1.10.10.10">
    <property type="entry name" value="Winged helix-like DNA-binding domain superfamily/Winged helix DNA-binding domain"/>
    <property type="match status" value="1"/>
</dbReference>
<keyword evidence="2" id="KW-1185">Reference proteome</keyword>
<dbReference type="InterPro" id="IPR036390">
    <property type="entry name" value="WH_DNA-bd_sf"/>
</dbReference>
<dbReference type="AlphaFoldDB" id="A0A0P9DLG6"/>
<dbReference type="InterPro" id="IPR036388">
    <property type="entry name" value="WH-like_DNA-bd_sf"/>
</dbReference>
<comment type="caution">
    <text evidence="1">The sequence shown here is derived from an EMBL/GenBank/DDBJ whole genome shotgun (WGS) entry which is preliminary data.</text>
</comment>
<dbReference type="Proteomes" id="UP000050509">
    <property type="component" value="Unassembled WGS sequence"/>
</dbReference>
<dbReference type="EMBL" id="LJCR01001195">
    <property type="protein sequence ID" value="KPV50827.1"/>
    <property type="molecule type" value="Genomic_DNA"/>
</dbReference>